<reference evidence="2 3" key="2">
    <citation type="submission" date="2018-08" db="EMBL/GenBank/DDBJ databases">
        <authorList>
            <person name="Laetsch R D."/>
            <person name="Stevens L."/>
            <person name="Kumar S."/>
            <person name="Blaxter L. M."/>
        </authorList>
    </citation>
    <scope>NUCLEOTIDE SEQUENCE [LARGE SCALE GENOMIC DNA]</scope>
</reference>
<dbReference type="AlphaFoldDB" id="A0A182E4L0"/>
<dbReference type="OrthoDB" id="10262359at2759"/>
<dbReference type="PANTHER" id="PTHR44733">
    <property type="entry name" value="DNAJ HOMOLOG SUBFAMILY C MEMBER 22"/>
    <property type="match status" value="1"/>
</dbReference>
<feature type="transmembrane region" description="Helical" evidence="1">
    <location>
        <begin position="91"/>
        <end position="116"/>
    </location>
</feature>
<keyword evidence="1" id="KW-0472">Membrane</keyword>
<keyword evidence="3" id="KW-1185">Reference proteome</keyword>
<feature type="transmembrane region" description="Helical" evidence="1">
    <location>
        <begin position="43"/>
        <end position="61"/>
    </location>
</feature>
<keyword evidence="1" id="KW-1133">Transmembrane helix</keyword>
<reference evidence="4" key="1">
    <citation type="submission" date="2016-06" db="UniProtKB">
        <authorList>
            <consortium name="WormBaseParasite"/>
        </authorList>
    </citation>
    <scope>IDENTIFICATION</scope>
</reference>
<sequence length="396" mass="45316">MGTKFIVTSGYGRFDILRTRLLLMFGGPLGLHLLYLHEPLEAYVYFATFGISLVAVFYDALTLNSRVASRNEEIDIEDIGDRKVKVVSTSIIRFIAQFLFGCWIGFLFCLVTVLLFGIGHRVLLALFIAIGVAQGVYVVGNCRKQQRSLIYIALSAVLSSLIAVVLFNLSLYRAIFFTSISATFIGNRSTQLRNVQKFSFITYFVLSLIHSFIMIIIMIGLIRIVFDRRISVVMENSYARVSASLGSIIQDKYFRVPSKDIFENFTRIEYLPSQHVTILNTETSRTYHRSDQEEWCIFDYLTVLIIDFMRYGTVLSKNKEMKGSNALQLAVWRAFALHILDVTPYASDEKVLQECSKYLKNKEVIKEAVKNSSYWQHKTTEKACKLLYTVLNSRLI</sequence>
<name>A0A182E4L0_ONCOC</name>
<feature type="transmembrane region" description="Helical" evidence="1">
    <location>
        <begin position="21"/>
        <end position="37"/>
    </location>
</feature>
<accession>A0A182E4L0</accession>
<feature type="transmembrane region" description="Helical" evidence="1">
    <location>
        <begin position="151"/>
        <end position="180"/>
    </location>
</feature>
<keyword evidence="1" id="KW-0812">Transmembrane</keyword>
<feature type="transmembrane region" description="Helical" evidence="1">
    <location>
        <begin position="122"/>
        <end position="139"/>
    </location>
</feature>
<evidence type="ECO:0000313" key="4">
    <source>
        <dbReference type="WBParaSite" id="nOo.2.0.1.t02931-RA"/>
    </source>
</evidence>
<proteinExistence type="predicted"/>
<dbReference type="Proteomes" id="UP000271087">
    <property type="component" value="Unassembled WGS sequence"/>
</dbReference>
<dbReference type="STRING" id="42157.A0A182E4L0"/>
<protein>
    <submittedName>
        <fullName evidence="4">Prenyltransferase</fullName>
    </submittedName>
</protein>
<evidence type="ECO:0000313" key="2">
    <source>
        <dbReference type="EMBL" id="VDK67447.1"/>
    </source>
</evidence>
<evidence type="ECO:0000256" key="1">
    <source>
        <dbReference type="SAM" id="Phobius"/>
    </source>
</evidence>
<dbReference type="PANTHER" id="PTHR44733:SF1">
    <property type="entry name" value="DNAJ HOMOLOG SUBFAMILY C MEMBER 22"/>
    <property type="match status" value="1"/>
</dbReference>
<dbReference type="GO" id="GO:0016020">
    <property type="term" value="C:membrane"/>
    <property type="evidence" value="ECO:0007669"/>
    <property type="project" value="TreeGrafter"/>
</dbReference>
<dbReference type="WBParaSite" id="nOo.2.0.1.t02931-RA">
    <property type="protein sequence ID" value="nOo.2.0.1.t02931-RA"/>
    <property type="gene ID" value="nOo.2.0.1.g02931"/>
</dbReference>
<gene>
    <name evidence="2" type="ORF">NOO_LOCUS2931</name>
</gene>
<feature type="transmembrane region" description="Helical" evidence="1">
    <location>
        <begin position="200"/>
        <end position="226"/>
    </location>
</feature>
<evidence type="ECO:0000313" key="3">
    <source>
        <dbReference type="Proteomes" id="UP000271087"/>
    </source>
</evidence>
<organism evidence="4">
    <name type="scientific">Onchocerca ochengi</name>
    <name type="common">Filarial nematode worm</name>
    <dbReference type="NCBI Taxonomy" id="42157"/>
    <lineage>
        <taxon>Eukaryota</taxon>
        <taxon>Metazoa</taxon>
        <taxon>Ecdysozoa</taxon>
        <taxon>Nematoda</taxon>
        <taxon>Chromadorea</taxon>
        <taxon>Rhabditida</taxon>
        <taxon>Spirurina</taxon>
        <taxon>Spiruromorpha</taxon>
        <taxon>Filarioidea</taxon>
        <taxon>Onchocercidae</taxon>
        <taxon>Onchocerca</taxon>
    </lineage>
</organism>
<dbReference type="EMBL" id="UYRW01000507">
    <property type="protein sequence ID" value="VDK67447.1"/>
    <property type="molecule type" value="Genomic_DNA"/>
</dbReference>